<feature type="transmembrane region" description="Helical" evidence="9">
    <location>
        <begin position="138"/>
        <end position="159"/>
    </location>
</feature>
<comment type="caution">
    <text evidence="11">The sequence shown here is derived from an EMBL/GenBank/DDBJ whole genome shotgun (WGS) entry which is preliminary data.</text>
</comment>
<dbReference type="InterPro" id="IPR017452">
    <property type="entry name" value="GPCR_Rhodpsn_7TM"/>
</dbReference>
<feature type="transmembrane region" description="Helical" evidence="9">
    <location>
        <begin position="49"/>
        <end position="75"/>
    </location>
</feature>
<sequence length="354" mass="39794">LISDQQYFIFSEIFSTVCTCVSVLGCLGNLVTIRTFISMGVKDGVTLSFVFLTVSDLAYLVAMAAHAVALGLYVLERKGAYKVWFPVEPFGVYVFFSNVGILLYLLTMMTTTFLAVVRCMCVAMPLKFMNVFTKKSSILILSVFFVIAVASYFPILVFMRMVTEFDERVNATRSVLWISPRRDKVKEAVWISRDVAVTFVTQVIVTVCVIVMVKSLRTAAKFRQNFANILTPSKPTFQKNLQIFSVLDINGNGPGQKEHETPSAEKNNIAYSNKLSLKDMSVVKQVVLISVVYIVCNTPKILVDVTAMFVSDFTLGKSYQNLYLVVISLMELSQALNSSSSIIIYYRYNSRFRK</sequence>
<evidence type="ECO:0000313" key="12">
    <source>
        <dbReference type="Proteomes" id="UP001497497"/>
    </source>
</evidence>
<dbReference type="AlphaFoldDB" id="A0AAV2HSB0"/>
<organism evidence="11 12">
    <name type="scientific">Lymnaea stagnalis</name>
    <name type="common">Great pond snail</name>
    <name type="synonym">Helix stagnalis</name>
    <dbReference type="NCBI Taxonomy" id="6523"/>
    <lineage>
        <taxon>Eukaryota</taxon>
        <taxon>Metazoa</taxon>
        <taxon>Spiralia</taxon>
        <taxon>Lophotrochozoa</taxon>
        <taxon>Mollusca</taxon>
        <taxon>Gastropoda</taxon>
        <taxon>Heterobranchia</taxon>
        <taxon>Euthyneura</taxon>
        <taxon>Panpulmonata</taxon>
        <taxon>Hygrophila</taxon>
        <taxon>Lymnaeoidea</taxon>
        <taxon>Lymnaeidae</taxon>
        <taxon>Lymnaea</taxon>
    </lineage>
</organism>
<feature type="transmembrane region" description="Helical" evidence="9">
    <location>
        <begin position="282"/>
        <end position="302"/>
    </location>
</feature>
<dbReference type="GO" id="GO:0007218">
    <property type="term" value="P:neuropeptide signaling pathway"/>
    <property type="evidence" value="ECO:0007669"/>
    <property type="project" value="TreeGrafter"/>
</dbReference>
<evidence type="ECO:0000256" key="8">
    <source>
        <dbReference type="ARBA" id="ARBA00023224"/>
    </source>
</evidence>
<keyword evidence="8" id="KW-0807">Transducer</keyword>
<evidence type="ECO:0000259" key="10">
    <source>
        <dbReference type="PROSITE" id="PS50262"/>
    </source>
</evidence>
<feature type="transmembrane region" description="Helical" evidence="9">
    <location>
        <begin position="95"/>
        <end position="117"/>
    </location>
</feature>
<dbReference type="Gene3D" id="1.20.1070.10">
    <property type="entry name" value="Rhodopsin 7-helix transmembrane proteins"/>
    <property type="match status" value="1"/>
</dbReference>
<reference evidence="11 12" key="1">
    <citation type="submission" date="2024-04" db="EMBL/GenBank/DDBJ databases">
        <authorList>
            <consortium name="Genoscope - CEA"/>
            <person name="William W."/>
        </authorList>
    </citation>
    <scope>NUCLEOTIDE SEQUENCE [LARGE SCALE GENOMIC DNA]</scope>
</reference>
<keyword evidence="2" id="KW-1003">Cell membrane</keyword>
<dbReference type="EMBL" id="CAXITT010000245">
    <property type="protein sequence ID" value="CAL1537005.1"/>
    <property type="molecule type" value="Genomic_DNA"/>
</dbReference>
<keyword evidence="4 9" id="KW-1133">Transmembrane helix</keyword>
<feature type="non-terminal residue" evidence="11">
    <location>
        <position position="1"/>
    </location>
</feature>
<keyword evidence="3 9" id="KW-0812">Transmembrane</keyword>
<gene>
    <name evidence="11" type="ORF">GSLYS_00010918001</name>
</gene>
<dbReference type="Proteomes" id="UP001497497">
    <property type="component" value="Unassembled WGS sequence"/>
</dbReference>
<keyword evidence="12" id="KW-1185">Reference proteome</keyword>
<feature type="domain" description="G-protein coupled receptors family 1 profile" evidence="10">
    <location>
        <begin position="28"/>
        <end position="345"/>
    </location>
</feature>
<dbReference type="GO" id="GO:0005886">
    <property type="term" value="C:plasma membrane"/>
    <property type="evidence" value="ECO:0007669"/>
    <property type="project" value="UniProtKB-SubCell"/>
</dbReference>
<evidence type="ECO:0000313" key="11">
    <source>
        <dbReference type="EMBL" id="CAL1537005.1"/>
    </source>
</evidence>
<evidence type="ECO:0000256" key="1">
    <source>
        <dbReference type="ARBA" id="ARBA00004651"/>
    </source>
</evidence>
<dbReference type="PANTHER" id="PTHR24230">
    <property type="entry name" value="G-PROTEIN COUPLED RECEPTOR"/>
    <property type="match status" value="1"/>
</dbReference>
<keyword evidence="5" id="KW-0297">G-protein coupled receptor</keyword>
<protein>
    <recommendedName>
        <fullName evidence="10">G-protein coupled receptors family 1 profile domain-containing protein</fullName>
    </recommendedName>
</protein>
<evidence type="ECO:0000256" key="2">
    <source>
        <dbReference type="ARBA" id="ARBA00022475"/>
    </source>
</evidence>
<feature type="transmembrane region" description="Helical" evidence="9">
    <location>
        <begin position="195"/>
        <end position="213"/>
    </location>
</feature>
<dbReference type="PRINTS" id="PR00237">
    <property type="entry name" value="GPCRRHODOPSN"/>
</dbReference>
<dbReference type="GO" id="GO:0008528">
    <property type="term" value="F:G protein-coupled peptide receptor activity"/>
    <property type="evidence" value="ECO:0007669"/>
    <property type="project" value="TreeGrafter"/>
</dbReference>
<proteinExistence type="predicted"/>
<feature type="transmembrane region" description="Helical" evidence="9">
    <location>
        <begin position="13"/>
        <end position="37"/>
    </location>
</feature>
<comment type="subcellular location">
    <subcellularLocation>
        <location evidence="1">Cell membrane</location>
        <topology evidence="1">Multi-pass membrane protein</topology>
    </subcellularLocation>
</comment>
<dbReference type="InterPro" id="IPR000276">
    <property type="entry name" value="GPCR_Rhodpsn"/>
</dbReference>
<evidence type="ECO:0000256" key="7">
    <source>
        <dbReference type="ARBA" id="ARBA00023170"/>
    </source>
</evidence>
<dbReference type="PANTHER" id="PTHR24230:SF76">
    <property type="entry name" value="G-PROTEIN COUPLED RECEPTORS FAMILY 1 PROFILE DOMAIN-CONTAINING PROTEIN"/>
    <property type="match status" value="1"/>
</dbReference>
<keyword evidence="7" id="KW-0675">Receptor</keyword>
<feature type="non-terminal residue" evidence="11">
    <location>
        <position position="354"/>
    </location>
</feature>
<dbReference type="PROSITE" id="PS50262">
    <property type="entry name" value="G_PROTEIN_RECEP_F1_2"/>
    <property type="match status" value="1"/>
</dbReference>
<evidence type="ECO:0000256" key="3">
    <source>
        <dbReference type="ARBA" id="ARBA00022692"/>
    </source>
</evidence>
<evidence type="ECO:0000256" key="5">
    <source>
        <dbReference type="ARBA" id="ARBA00023040"/>
    </source>
</evidence>
<dbReference type="Pfam" id="PF00001">
    <property type="entry name" value="7tm_1"/>
    <property type="match status" value="1"/>
</dbReference>
<evidence type="ECO:0000256" key="9">
    <source>
        <dbReference type="SAM" id="Phobius"/>
    </source>
</evidence>
<evidence type="ECO:0000256" key="4">
    <source>
        <dbReference type="ARBA" id="ARBA00022989"/>
    </source>
</evidence>
<name>A0AAV2HSB0_LYMST</name>
<accession>A0AAV2HSB0</accession>
<evidence type="ECO:0000256" key="6">
    <source>
        <dbReference type="ARBA" id="ARBA00023136"/>
    </source>
</evidence>
<feature type="transmembrane region" description="Helical" evidence="9">
    <location>
        <begin position="322"/>
        <end position="346"/>
    </location>
</feature>
<keyword evidence="6 9" id="KW-0472">Membrane</keyword>
<dbReference type="SUPFAM" id="SSF81321">
    <property type="entry name" value="Family A G protein-coupled receptor-like"/>
    <property type="match status" value="1"/>
</dbReference>